<dbReference type="EMBL" id="JAUYVI010000003">
    <property type="protein sequence ID" value="MDQ7248140.1"/>
    <property type="molecule type" value="Genomic_DNA"/>
</dbReference>
<protein>
    <submittedName>
        <fullName evidence="2">BLUF domain-containing protein</fullName>
    </submittedName>
</protein>
<dbReference type="SMART" id="SM01034">
    <property type="entry name" value="BLUF"/>
    <property type="match status" value="1"/>
</dbReference>
<dbReference type="PROSITE" id="PS50925">
    <property type="entry name" value="BLUF"/>
    <property type="match status" value="1"/>
</dbReference>
<dbReference type="SUPFAM" id="SSF54975">
    <property type="entry name" value="Acylphosphatase/BLUF domain-like"/>
    <property type="match status" value="1"/>
</dbReference>
<feature type="domain" description="BLUF" evidence="1">
    <location>
        <begin position="3"/>
        <end position="94"/>
    </location>
</feature>
<evidence type="ECO:0000259" key="1">
    <source>
        <dbReference type="PROSITE" id="PS50925"/>
    </source>
</evidence>
<dbReference type="Proteomes" id="UP001230156">
    <property type="component" value="Unassembled WGS sequence"/>
</dbReference>
<sequence>MNLHQIIYASHSLVPMRREDLLELLAQSRRDNAAAGITGLLLHADGSFIQTIEGEFTAVQSLFARIEHDPRHGGIILIADEPIARRSYGDWSMAFREISRDDAARLPGFQQGERSISAQERDLARSLMHTFFKTSGLTQHG</sequence>
<organism evidence="2 3">
    <name type="scientific">Dongia sedimenti</name>
    <dbReference type="NCBI Taxonomy" id="3064282"/>
    <lineage>
        <taxon>Bacteria</taxon>
        <taxon>Pseudomonadati</taxon>
        <taxon>Pseudomonadota</taxon>
        <taxon>Alphaproteobacteria</taxon>
        <taxon>Rhodospirillales</taxon>
        <taxon>Dongiaceae</taxon>
        <taxon>Dongia</taxon>
    </lineage>
</organism>
<dbReference type="InterPro" id="IPR007024">
    <property type="entry name" value="BLUF_domain"/>
</dbReference>
<reference evidence="3" key="1">
    <citation type="submission" date="2023-08" db="EMBL/GenBank/DDBJ databases">
        <title>Rhodospirillaceae gen. nov., a novel taxon isolated from the Yangtze River Yuezi River estuary sludge.</title>
        <authorList>
            <person name="Ruan L."/>
        </authorList>
    </citation>
    <scope>NUCLEOTIDE SEQUENCE [LARGE SCALE GENOMIC DNA]</scope>
    <source>
        <strain evidence="3">R-7</strain>
    </source>
</reference>
<gene>
    <name evidence="2" type="ORF">Q8A70_10710</name>
</gene>
<evidence type="ECO:0000313" key="2">
    <source>
        <dbReference type="EMBL" id="MDQ7248140.1"/>
    </source>
</evidence>
<dbReference type="Gene3D" id="3.30.70.100">
    <property type="match status" value="1"/>
</dbReference>
<dbReference type="Pfam" id="PF04940">
    <property type="entry name" value="BLUF"/>
    <property type="match status" value="1"/>
</dbReference>
<name>A0ABU0YK90_9PROT</name>
<keyword evidence="3" id="KW-1185">Reference proteome</keyword>
<evidence type="ECO:0000313" key="3">
    <source>
        <dbReference type="Proteomes" id="UP001230156"/>
    </source>
</evidence>
<comment type="caution">
    <text evidence="2">The sequence shown here is derived from an EMBL/GenBank/DDBJ whole genome shotgun (WGS) entry which is preliminary data.</text>
</comment>
<dbReference type="RefSeq" id="WP_379955585.1">
    <property type="nucleotide sequence ID" value="NZ_JAUYVI010000003.1"/>
</dbReference>
<dbReference type="InterPro" id="IPR036046">
    <property type="entry name" value="Acylphosphatase-like_dom_sf"/>
</dbReference>
<proteinExistence type="predicted"/>
<accession>A0ABU0YK90</accession>